<evidence type="ECO:0000256" key="1">
    <source>
        <dbReference type="SAM" id="Phobius"/>
    </source>
</evidence>
<dbReference type="EMBL" id="CAJFCV020000001">
    <property type="protein sequence ID" value="CAG9082204.1"/>
    <property type="molecule type" value="Genomic_DNA"/>
</dbReference>
<dbReference type="AlphaFoldDB" id="A0A1I7RVU8"/>
<sequence>MVTGCRCFVQFLGLALTLAALGGVGFAVATKWWYRDEFGLRVGLFSVTCEDGMMSALFCVPFKSRYEDHPWSKVLIAAECGALLCGLVALIWGIVTSTCTSPQSFPGTGGFNLLAGLLSIGGCAYFAYVFQNSFGDIIKSAEAHAQGEKQGEGLGISFMIACAGGVVFLIAAVIDFVAACVKVE</sequence>
<proteinExistence type="predicted"/>
<keyword evidence="1" id="KW-1133">Transmembrane helix</keyword>
<accession>A0A1I7RVU8</accession>
<feature type="transmembrane region" description="Helical" evidence="1">
    <location>
        <begin position="151"/>
        <end position="174"/>
    </location>
</feature>
<protein>
    <submittedName>
        <fullName evidence="2">(pine wood nematode) hypothetical protein</fullName>
    </submittedName>
</protein>
<reference evidence="2" key="2">
    <citation type="submission" date="2020-09" db="EMBL/GenBank/DDBJ databases">
        <authorList>
            <person name="Kikuchi T."/>
        </authorList>
    </citation>
    <scope>NUCLEOTIDE SEQUENCE</scope>
    <source>
        <strain evidence="2">Ka4C1</strain>
    </source>
</reference>
<dbReference type="WBParaSite" id="BXY_0486000.1">
    <property type="protein sequence ID" value="BXY_0486000.1"/>
    <property type="gene ID" value="BXY_0486000"/>
</dbReference>
<dbReference type="Gene3D" id="1.20.140.150">
    <property type="match status" value="1"/>
</dbReference>
<dbReference type="EMBL" id="CAJFDI010000001">
    <property type="protein sequence ID" value="CAD5208615.1"/>
    <property type="molecule type" value="Genomic_DNA"/>
</dbReference>
<dbReference type="Proteomes" id="UP000659654">
    <property type="component" value="Unassembled WGS sequence"/>
</dbReference>
<feature type="transmembrane region" description="Helical" evidence="1">
    <location>
        <begin position="74"/>
        <end position="95"/>
    </location>
</feature>
<dbReference type="Proteomes" id="UP000582659">
    <property type="component" value="Unassembled WGS sequence"/>
</dbReference>
<gene>
    <name evidence="2" type="ORF">BXYJ_LOCUS851</name>
</gene>
<dbReference type="SMR" id="A0A1I7RVU8"/>
<organism evidence="3 5">
    <name type="scientific">Bursaphelenchus xylophilus</name>
    <name type="common">Pinewood nematode worm</name>
    <name type="synonym">Aphelenchoides xylophilus</name>
    <dbReference type="NCBI Taxonomy" id="6326"/>
    <lineage>
        <taxon>Eukaryota</taxon>
        <taxon>Metazoa</taxon>
        <taxon>Ecdysozoa</taxon>
        <taxon>Nematoda</taxon>
        <taxon>Chromadorea</taxon>
        <taxon>Rhabditida</taxon>
        <taxon>Tylenchina</taxon>
        <taxon>Tylenchomorpha</taxon>
        <taxon>Aphelenchoidea</taxon>
        <taxon>Aphelenchoididae</taxon>
        <taxon>Bursaphelenchus</taxon>
    </lineage>
</organism>
<keyword evidence="1" id="KW-0472">Membrane</keyword>
<keyword evidence="1" id="KW-0812">Transmembrane</keyword>
<evidence type="ECO:0000313" key="4">
    <source>
        <dbReference type="Proteomes" id="UP000659654"/>
    </source>
</evidence>
<dbReference type="Proteomes" id="UP000095284">
    <property type="component" value="Unplaced"/>
</dbReference>
<feature type="transmembrane region" description="Helical" evidence="1">
    <location>
        <begin position="110"/>
        <end position="130"/>
    </location>
</feature>
<evidence type="ECO:0000313" key="5">
    <source>
        <dbReference type="WBParaSite" id="BXY_0486000.1"/>
    </source>
</evidence>
<reference evidence="5" key="1">
    <citation type="submission" date="2016-11" db="UniProtKB">
        <authorList>
            <consortium name="WormBaseParasite"/>
        </authorList>
    </citation>
    <scope>IDENTIFICATION</scope>
</reference>
<evidence type="ECO:0000313" key="2">
    <source>
        <dbReference type="EMBL" id="CAD5208615.1"/>
    </source>
</evidence>
<evidence type="ECO:0000313" key="3">
    <source>
        <dbReference type="Proteomes" id="UP000095284"/>
    </source>
</evidence>
<keyword evidence="4" id="KW-1185">Reference proteome</keyword>
<name>A0A1I7RVU8_BURXY</name>